<dbReference type="Pfam" id="PF17170">
    <property type="entry name" value="DUF5128"/>
    <property type="match status" value="1"/>
</dbReference>
<accession>A0ABS9UMS2</accession>
<name>A0ABS9UMS2_9BACT</name>
<dbReference type="EMBL" id="JAKZGS010000004">
    <property type="protein sequence ID" value="MCH7397912.1"/>
    <property type="molecule type" value="Genomic_DNA"/>
</dbReference>
<proteinExistence type="predicted"/>
<dbReference type="InterPro" id="IPR011042">
    <property type="entry name" value="6-blade_b-propeller_TolB-like"/>
</dbReference>
<comment type="caution">
    <text evidence="1">The sequence shown here is derived from an EMBL/GenBank/DDBJ whole genome shotgun (WGS) entry which is preliminary data.</text>
</comment>
<dbReference type="Gene3D" id="2.120.10.30">
    <property type="entry name" value="TolB, C-terminal domain"/>
    <property type="match status" value="1"/>
</dbReference>
<dbReference type="SUPFAM" id="SSF101898">
    <property type="entry name" value="NHL repeat"/>
    <property type="match status" value="1"/>
</dbReference>
<evidence type="ECO:0000313" key="1">
    <source>
        <dbReference type="EMBL" id="MCH7397912.1"/>
    </source>
</evidence>
<sequence>MESTLLSEFVEEVKFIKLETKEESILAGTREIIIKDRFIYAVDKFQKAVLIFDIEGQFVTKLLKLGDGPDQYRNLGPVFISDDESTIEVIEMMGEKSRRLTYSMPDFTLLDTSPFNTPWSNSWRRDGELYYFSTQQIENNIDGEATNAAIIVRDENNQLSSIFPKTIETKGSGFSPFTESLTENKNGDLFISLVYDNTFYQLINKEANPVMSIDFGSFGIDHSISFESIERQMEYLAQQTEGKASFPVLNIQDPSLLAFSYYFKENGSNGLHQYLDFKERNKVIHTKSILNDLSPFPEKVFLSSYFFTIKHEVMHKGYLVDIVLPSYSLNGKKEIEVEGLGLIHAEDNPIVMLMKMRSL</sequence>
<reference evidence="1" key="1">
    <citation type="submission" date="2022-03" db="EMBL/GenBank/DDBJ databases">
        <title>De novo assembled genomes of Belliella spp. (Cyclobacteriaceae) strains.</title>
        <authorList>
            <person name="Szabo A."/>
            <person name="Korponai K."/>
            <person name="Felfoldi T."/>
        </authorList>
    </citation>
    <scope>NUCLEOTIDE SEQUENCE</scope>
    <source>
        <strain evidence="1">DSM 107340</strain>
    </source>
</reference>
<dbReference type="Proteomes" id="UP001165488">
    <property type="component" value="Unassembled WGS sequence"/>
</dbReference>
<protein>
    <submittedName>
        <fullName evidence="1">6-bladed beta-propeller</fullName>
    </submittedName>
</protein>
<gene>
    <name evidence="1" type="ORF">MM236_07925</name>
</gene>
<organism evidence="1 2">
    <name type="scientific">Belliella calami</name>
    <dbReference type="NCBI Taxonomy" id="2923436"/>
    <lineage>
        <taxon>Bacteria</taxon>
        <taxon>Pseudomonadati</taxon>
        <taxon>Bacteroidota</taxon>
        <taxon>Cytophagia</taxon>
        <taxon>Cytophagales</taxon>
        <taxon>Cyclobacteriaceae</taxon>
        <taxon>Belliella</taxon>
    </lineage>
</organism>
<keyword evidence="2" id="KW-1185">Reference proteome</keyword>
<evidence type="ECO:0000313" key="2">
    <source>
        <dbReference type="Proteomes" id="UP001165488"/>
    </source>
</evidence>